<sequence length="364" mass="42497">MVETNRILIDKNFLRKTLTEKEDVLTSLCQLIDNSIQAYDKLTYKRDNICNVKIKINKNYIIVQDNSGGIEKKVTDEEIFKIGNTSLDEFRGVGLKKAILKLGNTVIINSNRADFSCKIQMSIKNWKAYDWSYTVEEEEYNNRLISGTRIEIKALEDVVKKEICTDDFETNLIKKLGKIYKQRLKNNKLNLILNNINVNPVVVKGSILTYKKANFYNEDLNFSLYIKLYKAFQNEANGMDLYINDDIVFNRNNTKLVKWNYLKEPGHSYKNCVVEVIVNSEEPRNKVMTNMPYILQCVIKFIKQNNNYFVADKISIQFEKDAKKIEALKEYFGDATAKEVGSRAFDYLYVKYLDYISNEYKNVN</sequence>
<dbReference type="InterPro" id="IPR036890">
    <property type="entry name" value="HATPase_C_sf"/>
</dbReference>
<keyword evidence="2" id="KW-1185">Reference proteome</keyword>
<dbReference type="EMBL" id="CYZR01000002">
    <property type="protein sequence ID" value="CUN59222.1"/>
    <property type="molecule type" value="Genomic_DNA"/>
</dbReference>
<dbReference type="SUPFAM" id="SSF55874">
    <property type="entry name" value="ATPase domain of HSP90 chaperone/DNA topoisomerase II/histidine kinase"/>
    <property type="match status" value="1"/>
</dbReference>
<accession>A0ABM9UNB6</accession>
<name>A0ABM9UNB6_SARVE</name>
<protein>
    <submittedName>
        <fullName evidence="1">Uncharacterized protein</fullName>
    </submittedName>
</protein>
<reference evidence="1 2" key="1">
    <citation type="submission" date="2015-09" db="EMBL/GenBank/DDBJ databases">
        <authorList>
            <consortium name="Pathogen Informatics"/>
        </authorList>
    </citation>
    <scope>NUCLEOTIDE SEQUENCE [LARGE SCALE GENOMIC DNA]</scope>
    <source>
        <strain evidence="1 2">2789STDY5834858</strain>
    </source>
</reference>
<dbReference type="RefSeq" id="WP_055257459.1">
    <property type="nucleotide sequence ID" value="NZ_CABIXL010000002.1"/>
</dbReference>
<dbReference type="Gene3D" id="3.30.565.10">
    <property type="entry name" value="Histidine kinase-like ATPase, C-terminal domain"/>
    <property type="match status" value="1"/>
</dbReference>
<organism evidence="1 2">
    <name type="scientific">Sarcina ventriculi</name>
    <name type="common">Clostridium ventriculi</name>
    <dbReference type="NCBI Taxonomy" id="1267"/>
    <lineage>
        <taxon>Bacteria</taxon>
        <taxon>Bacillati</taxon>
        <taxon>Bacillota</taxon>
        <taxon>Clostridia</taxon>
        <taxon>Eubacteriales</taxon>
        <taxon>Clostridiaceae</taxon>
        <taxon>Sarcina</taxon>
    </lineage>
</organism>
<evidence type="ECO:0000313" key="1">
    <source>
        <dbReference type="EMBL" id="CUN59222.1"/>
    </source>
</evidence>
<dbReference type="Pfam" id="PF13589">
    <property type="entry name" value="HATPase_c_3"/>
    <property type="match status" value="1"/>
</dbReference>
<proteinExistence type="predicted"/>
<gene>
    <name evidence="1" type="ORF">ERS852473_00570</name>
</gene>
<dbReference type="Proteomes" id="UP000095488">
    <property type="component" value="Unassembled WGS sequence"/>
</dbReference>
<comment type="caution">
    <text evidence="1">The sequence shown here is derived from an EMBL/GenBank/DDBJ whole genome shotgun (WGS) entry which is preliminary data.</text>
</comment>
<evidence type="ECO:0000313" key="2">
    <source>
        <dbReference type="Proteomes" id="UP000095488"/>
    </source>
</evidence>